<evidence type="ECO:0000256" key="2">
    <source>
        <dbReference type="ARBA" id="ARBA00022475"/>
    </source>
</evidence>
<comment type="subcellular location">
    <subcellularLocation>
        <location evidence="1">Cell membrane</location>
        <topology evidence="1">Multi-pass membrane protein</topology>
    </subcellularLocation>
</comment>
<feature type="transmembrane region" description="Helical" evidence="6">
    <location>
        <begin position="245"/>
        <end position="269"/>
    </location>
</feature>
<dbReference type="AlphaFoldDB" id="A0A2U3LAA8"/>
<keyword evidence="2" id="KW-1003">Cell membrane</keyword>
<evidence type="ECO:0000256" key="1">
    <source>
        <dbReference type="ARBA" id="ARBA00004651"/>
    </source>
</evidence>
<evidence type="ECO:0000256" key="6">
    <source>
        <dbReference type="SAM" id="Phobius"/>
    </source>
</evidence>
<dbReference type="Proteomes" id="UP000238701">
    <property type="component" value="Unassembled WGS sequence"/>
</dbReference>
<evidence type="ECO:0000256" key="4">
    <source>
        <dbReference type="ARBA" id="ARBA00022989"/>
    </source>
</evidence>
<feature type="transmembrane region" description="Helical" evidence="6">
    <location>
        <begin position="206"/>
        <end position="225"/>
    </location>
</feature>
<protein>
    <submittedName>
        <fullName evidence="7">Putative Ribonuclease BN</fullName>
    </submittedName>
</protein>
<dbReference type="Pfam" id="PF03631">
    <property type="entry name" value="Virul_fac_BrkB"/>
    <property type="match status" value="1"/>
</dbReference>
<name>A0A2U3LAA8_9BACT</name>
<dbReference type="PANTHER" id="PTHR30213">
    <property type="entry name" value="INNER MEMBRANE PROTEIN YHJD"/>
    <property type="match status" value="1"/>
</dbReference>
<proteinExistence type="predicted"/>
<dbReference type="PANTHER" id="PTHR30213:SF0">
    <property type="entry name" value="UPF0761 MEMBRANE PROTEIN YIHY"/>
    <property type="match status" value="1"/>
</dbReference>
<dbReference type="InterPro" id="IPR017039">
    <property type="entry name" value="Virul_fac_BrkB"/>
</dbReference>
<keyword evidence="3 6" id="KW-0812">Transmembrane</keyword>
<gene>
    <name evidence="7" type="ORF">SBA1_890004</name>
</gene>
<organism evidence="7 8">
    <name type="scientific">Candidatus Sulfotelmatobacter kueseliae</name>
    <dbReference type="NCBI Taxonomy" id="2042962"/>
    <lineage>
        <taxon>Bacteria</taxon>
        <taxon>Pseudomonadati</taxon>
        <taxon>Acidobacteriota</taxon>
        <taxon>Terriglobia</taxon>
        <taxon>Terriglobales</taxon>
        <taxon>Candidatus Korobacteraceae</taxon>
        <taxon>Candidatus Sulfotelmatobacter</taxon>
    </lineage>
</organism>
<feature type="transmembrane region" description="Helical" evidence="6">
    <location>
        <begin position="84"/>
        <end position="107"/>
    </location>
</feature>
<feature type="transmembrane region" description="Helical" evidence="6">
    <location>
        <begin position="32"/>
        <end position="49"/>
    </location>
</feature>
<dbReference type="PIRSF" id="PIRSF035875">
    <property type="entry name" value="RNase_BN"/>
    <property type="match status" value="1"/>
</dbReference>
<evidence type="ECO:0000256" key="5">
    <source>
        <dbReference type="ARBA" id="ARBA00023136"/>
    </source>
</evidence>
<feature type="transmembrane region" description="Helical" evidence="6">
    <location>
        <begin position="128"/>
        <end position="151"/>
    </location>
</feature>
<dbReference type="GO" id="GO:0005886">
    <property type="term" value="C:plasma membrane"/>
    <property type="evidence" value="ECO:0007669"/>
    <property type="project" value="UniProtKB-SubCell"/>
</dbReference>
<keyword evidence="4 6" id="KW-1133">Transmembrane helix</keyword>
<feature type="transmembrane region" description="Helical" evidence="6">
    <location>
        <begin position="171"/>
        <end position="194"/>
    </location>
</feature>
<feature type="transmembrane region" description="Helical" evidence="6">
    <location>
        <begin position="61"/>
        <end position="78"/>
    </location>
</feature>
<dbReference type="EMBL" id="OMOD01000187">
    <property type="protein sequence ID" value="SPF48828.1"/>
    <property type="molecule type" value="Genomic_DNA"/>
</dbReference>
<accession>A0A2U3LAA8</accession>
<sequence length="287" mass="32189">MFRFLRLLRLAFWRAFIHDAFATAKASAYSSILTFFPVLLIIGSGLANWRKGTPYLREISYALGSILPVGNATVLNYLKGAAKHPIGFLVTTSLITLWTASGVMISWMDGFRRCYELPKTWGLVKERLIAFLLVIFALIPMTFATLLVAVGSKFETRILSYMDRDFSIYVLLLWGGMRWLIATLTSIAVITLIYHHAVPRTQPWHSVIPGSTLATVLWFSATIGFRSYLQHFANFANLYGSLGVAMALLVWMYLISLAVLVGAEFNALLFPRAMLGKELTAVNHRKP</sequence>
<evidence type="ECO:0000313" key="8">
    <source>
        <dbReference type="Proteomes" id="UP000238701"/>
    </source>
</evidence>
<reference evidence="8" key="1">
    <citation type="submission" date="2018-02" db="EMBL/GenBank/DDBJ databases">
        <authorList>
            <person name="Hausmann B."/>
        </authorList>
    </citation>
    <scope>NUCLEOTIDE SEQUENCE [LARGE SCALE GENOMIC DNA]</scope>
    <source>
        <strain evidence="8">Peat soil MAG SbA1</strain>
    </source>
</reference>
<keyword evidence="5 6" id="KW-0472">Membrane</keyword>
<evidence type="ECO:0000256" key="3">
    <source>
        <dbReference type="ARBA" id="ARBA00022692"/>
    </source>
</evidence>
<evidence type="ECO:0000313" key="7">
    <source>
        <dbReference type="EMBL" id="SPF48828.1"/>
    </source>
</evidence>